<keyword evidence="3" id="KW-1185">Reference proteome</keyword>
<dbReference type="PANTHER" id="PTHR34055:SF1">
    <property type="entry name" value="EXPRESSED PROTEIN"/>
    <property type="match status" value="1"/>
</dbReference>
<proteinExistence type="predicted"/>
<feature type="compositionally biased region" description="Basic residues" evidence="1">
    <location>
        <begin position="1"/>
        <end position="12"/>
    </location>
</feature>
<feature type="compositionally biased region" description="Basic residues" evidence="1">
    <location>
        <begin position="116"/>
        <end position="130"/>
    </location>
</feature>
<evidence type="ECO:0000256" key="1">
    <source>
        <dbReference type="SAM" id="MobiDB-lite"/>
    </source>
</evidence>
<evidence type="ECO:0000313" key="2">
    <source>
        <dbReference type="EMBL" id="KAJ8475547.1"/>
    </source>
</evidence>
<feature type="compositionally biased region" description="Basic and acidic residues" evidence="1">
    <location>
        <begin position="51"/>
        <end position="60"/>
    </location>
</feature>
<organism evidence="2 3">
    <name type="scientific">Ensete ventricosum</name>
    <name type="common">Abyssinian banana</name>
    <name type="synonym">Musa ensete</name>
    <dbReference type="NCBI Taxonomy" id="4639"/>
    <lineage>
        <taxon>Eukaryota</taxon>
        <taxon>Viridiplantae</taxon>
        <taxon>Streptophyta</taxon>
        <taxon>Embryophyta</taxon>
        <taxon>Tracheophyta</taxon>
        <taxon>Spermatophyta</taxon>
        <taxon>Magnoliopsida</taxon>
        <taxon>Liliopsida</taxon>
        <taxon>Zingiberales</taxon>
        <taxon>Musaceae</taxon>
        <taxon>Ensete</taxon>
    </lineage>
</organism>
<dbReference type="PANTHER" id="PTHR34055">
    <property type="entry name" value="OS09G0491596 PROTEIN"/>
    <property type="match status" value="1"/>
</dbReference>
<dbReference type="Proteomes" id="UP001222027">
    <property type="component" value="Unassembled WGS sequence"/>
</dbReference>
<comment type="caution">
    <text evidence="2">The sequence shown here is derived from an EMBL/GenBank/DDBJ whole genome shotgun (WGS) entry which is preliminary data.</text>
</comment>
<protein>
    <submittedName>
        <fullName evidence="2">Uncharacterized protein</fullName>
    </submittedName>
</protein>
<dbReference type="EMBL" id="JAQQAF010000006">
    <property type="protein sequence ID" value="KAJ8475547.1"/>
    <property type="molecule type" value="Genomic_DNA"/>
</dbReference>
<sequence>MGRGRGKGKKLRAVTSHEDLENDIEHPLPAYRRGKLQKPLKDDIGEDDAEKNEGGADDMKITVTSKELKGSTVQKGRKRKSSSQVKDKSDSVSEENGDELKPKTEESTGSNGFRHNGSRRKSKPHRAAEA</sequence>
<evidence type="ECO:0000313" key="3">
    <source>
        <dbReference type="Proteomes" id="UP001222027"/>
    </source>
</evidence>
<reference evidence="2 3" key="1">
    <citation type="submission" date="2022-12" db="EMBL/GenBank/DDBJ databases">
        <title>Chromosome-scale assembly of the Ensete ventricosum genome.</title>
        <authorList>
            <person name="Dussert Y."/>
            <person name="Stocks J."/>
            <person name="Wendawek A."/>
            <person name="Woldeyes F."/>
            <person name="Nichols R.A."/>
            <person name="Borrell J.S."/>
        </authorList>
    </citation>
    <scope>NUCLEOTIDE SEQUENCE [LARGE SCALE GENOMIC DNA]</scope>
    <source>
        <strain evidence="3">cv. Maze</strain>
        <tissue evidence="2">Seeds</tissue>
    </source>
</reference>
<feature type="region of interest" description="Disordered" evidence="1">
    <location>
        <begin position="1"/>
        <end position="130"/>
    </location>
</feature>
<feature type="compositionally biased region" description="Basic and acidic residues" evidence="1">
    <location>
        <begin position="15"/>
        <end position="26"/>
    </location>
</feature>
<name>A0AAV8QIR1_ENSVE</name>
<accession>A0AAV8QIR1</accession>
<gene>
    <name evidence="2" type="ORF">OPV22_019274</name>
</gene>
<dbReference type="AlphaFoldDB" id="A0AAV8QIR1"/>